<dbReference type="GeneID" id="100906031"/>
<reference evidence="9" key="1">
    <citation type="submission" date="2025-08" db="UniProtKB">
        <authorList>
            <consortium name="RefSeq"/>
        </authorList>
    </citation>
    <scope>IDENTIFICATION</scope>
</reference>
<keyword evidence="2" id="KW-0805">Transcription regulation</keyword>
<dbReference type="InterPro" id="IPR036115">
    <property type="entry name" value="GCM_dom_sf"/>
</dbReference>
<keyword evidence="5" id="KW-0539">Nucleus</keyword>
<dbReference type="RefSeq" id="XP_003748116.1">
    <property type="nucleotide sequence ID" value="XM_003748068.1"/>
</dbReference>
<evidence type="ECO:0000259" key="7">
    <source>
        <dbReference type="PROSITE" id="PS50807"/>
    </source>
</evidence>
<dbReference type="InterPro" id="IPR043020">
    <property type="entry name" value="GCM_large"/>
</dbReference>
<proteinExistence type="predicted"/>
<protein>
    <submittedName>
        <fullName evidence="9">Uncharacterized protein LOC100906031</fullName>
    </submittedName>
</protein>
<dbReference type="PANTHER" id="PTHR12414">
    <property type="entry name" value="GLIAL CELLS MISSING RELATED/GLIDE"/>
    <property type="match status" value="1"/>
</dbReference>
<feature type="region of interest" description="Disordered" evidence="6">
    <location>
        <begin position="314"/>
        <end position="337"/>
    </location>
</feature>
<keyword evidence="4" id="KW-0804">Transcription</keyword>
<sequence>MVQAGLGSPEIPERERHMDKSCSPSLAESNYALLESHVGSKLKSQFTPVHHQSSANQDWDINDNNVPKVTSFDVYDEWADSHCRFVYRADCEEARRHSSGWAMRNTNNHNVHILKKSCLGVLVCDKRCITANGPVHLRPAICDKARKKQQGKPCPNRGCPGRLEVLACKGHCGYPVTHFWRHTEHAIFFQAKGTHDHPRPEPKATAEARRSLRVAKRGYSSLESSRYATQHLSIKDHHRGYQQYPANVLAANGPSATWTTTTSEVDYELHLKVSRIERLSMVNTMTGNGQIPTLPCMCPPYECVCGYQAPSKKRYGNQSSYSRPPMPPPQKQAPGPVANYEFNSMLPSSFEVYQAPVEKFPEYTGSTGGESNDRSSEDSDKQLVSATQKHDFKLWNEPPNPMQHADPLQHHLEQYQPTSHTAHTSSSSQIVKQGGPLHCQNPYVSTLDENDHSQRYYSGFDSMMQEDPATSSQLMQQHWADWRLNSGEYHSYYQERAGYHQNYDMGSRVPLVPSHPGMSSVGFQHGPALMPPSMNEVPTLARL</sequence>
<feature type="region of interest" description="Disordered" evidence="6">
    <location>
        <begin position="1"/>
        <end position="22"/>
    </location>
</feature>
<name>A0AAJ6W0V9_9ACAR</name>
<dbReference type="Pfam" id="PF03615">
    <property type="entry name" value="GCM"/>
    <property type="match status" value="1"/>
</dbReference>
<evidence type="ECO:0000256" key="6">
    <source>
        <dbReference type="SAM" id="MobiDB-lite"/>
    </source>
</evidence>
<dbReference type="KEGG" id="goe:100906031"/>
<evidence type="ECO:0000256" key="1">
    <source>
        <dbReference type="ARBA" id="ARBA00022473"/>
    </source>
</evidence>
<dbReference type="GO" id="GO:0000978">
    <property type="term" value="F:RNA polymerase II cis-regulatory region sequence-specific DNA binding"/>
    <property type="evidence" value="ECO:0007669"/>
    <property type="project" value="TreeGrafter"/>
</dbReference>
<feature type="compositionally biased region" description="Basic and acidic residues" evidence="6">
    <location>
        <begin position="371"/>
        <end position="381"/>
    </location>
</feature>
<dbReference type="SUPFAM" id="SSF90073">
    <property type="entry name" value="GCM domain"/>
    <property type="match status" value="1"/>
</dbReference>
<keyword evidence="1" id="KW-0217">Developmental protein</keyword>
<evidence type="ECO:0000313" key="9">
    <source>
        <dbReference type="RefSeq" id="XP_003748116.1"/>
    </source>
</evidence>
<keyword evidence="3" id="KW-0238">DNA-binding</keyword>
<feature type="domain" description="GCM" evidence="7">
    <location>
        <begin position="57"/>
        <end position="212"/>
    </location>
</feature>
<dbReference type="InterPro" id="IPR039791">
    <property type="entry name" value="GCM"/>
</dbReference>
<keyword evidence="8" id="KW-1185">Reference proteome</keyword>
<evidence type="ECO:0000256" key="5">
    <source>
        <dbReference type="ARBA" id="ARBA00023242"/>
    </source>
</evidence>
<dbReference type="GO" id="GO:0005634">
    <property type="term" value="C:nucleus"/>
    <property type="evidence" value="ECO:0007669"/>
    <property type="project" value="TreeGrafter"/>
</dbReference>
<dbReference type="AlphaFoldDB" id="A0AAJ6W0V9"/>
<dbReference type="GO" id="GO:0042063">
    <property type="term" value="P:gliogenesis"/>
    <property type="evidence" value="ECO:0007669"/>
    <property type="project" value="TreeGrafter"/>
</dbReference>
<dbReference type="PANTHER" id="PTHR12414:SF8">
    <property type="entry name" value="TRANSCRIPTION FACTOR GLIAL CELLS MISSING-RELATED"/>
    <property type="match status" value="1"/>
</dbReference>
<dbReference type="PROSITE" id="PS50807">
    <property type="entry name" value="GCM"/>
    <property type="match status" value="1"/>
</dbReference>
<dbReference type="Proteomes" id="UP000694867">
    <property type="component" value="Unplaced"/>
</dbReference>
<evidence type="ECO:0000313" key="8">
    <source>
        <dbReference type="Proteomes" id="UP000694867"/>
    </source>
</evidence>
<evidence type="ECO:0000256" key="4">
    <source>
        <dbReference type="ARBA" id="ARBA00023163"/>
    </source>
</evidence>
<dbReference type="Gene3D" id="3.30.70.3530">
    <property type="entry name" value="GCM motif"/>
    <property type="match status" value="1"/>
</dbReference>
<evidence type="ECO:0000256" key="2">
    <source>
        <dbReference type="ARBA" id="ARBA00023015"/>
    </source>
</evidence>
<dbReference type="InterPro" id="IPR003902">
    <property type="entry name" value="Tscrpt_reg_GCM"/>
</dbReference>
<dbReference type="InterPro" id="IPR043021">
    <property type="entry name" value="GCM_small"/>
</dbReference>
<organism evidence="8 9">
    <name type="scientific">Galendromus occidentalis</name>
    <name type="common">western predatory mite</name>
    <dbReference type="NCBI Taxonomy" id="34638"/>
    <lineage>
        <taxon>Eukaryota</taxon>
        <taxon>Metazoa</taxon>
        <taxon>Ecdysozoa</taxon>
        <taxon>Arthropoda</taxon>
        <taxon>Chelicerata</taxon>
        <taxon>Arachnida</taxon>
        <taxon>Acari</taxon>
        <taxon>Parasitiformes</taxon>
        <taxon>Mesostigmata</taxon>
        <taxon>Gamasina</taxon>
        <taxon>Phytoseioidea</taxon>
        <taxon>Phytoseiidae</taxon>
        <taxon>Typhlodrominae</taxon>
        <taxon>Galendromus</taxon>
    </lineage>
</organism>
<feature type="compositionally biased region" description="Basic and acidic residues" evidence="6">
    <location>
        <begin position="11"/>
        <end position="20"/>
    </location>
</feature>
<dbReference type="Gene3D" id="2.20.25.670">
    <property type="entry name" value="GCM domain, large subdomain"/>
    <property type="match status" value="1"/>
</dbReference>
<gene>
    <name evidence="9" type="primary">LOC100906031</name>
</gene>
<dbReference type="GO" id="GO:0001228">
    <property type="term" value="F:DNA-binding transcription activator activity, RNA polymerase II-specific"/>
    <property type="evidence" value="ECO:0007669"/>
    <property type="project" value="InterPro"/>
</dbReference>
<feature type="region of interest" description="Disordered" evidence="6">
    <location>
        <begin position="361"/>
        <end position="387"/>
    </location>
</feature>
<accession>A0AAJ6W0V9</accession>
<evidence type="ECO:0000256" key="3">
    <source>
        <dbReference type="ARBA" id="ARBA00023125"/>
    </source>
</evidence>